<gene>
    <name evidence="2" type="ORF">NDU88_011758</name>
</gene>
<dbReference type="AlphaFoldDB" id="A0AAV7R1B3"/>
<dbReference type="Gene3D" id="3.30.250.20">
    <property type="entry name" value="L1 transposable element, C-terminal domain"/>
    <property type="match status" value="1"/>
</dbReference>
<keyword evidence="3" id="KW-1185">Reference proteome</keyword>
<evidence type="ECO:0000313" key="3">
    <source>
        <dbReference type="Proteomes" id="UP001066276"/>
    </source>
</evidence>
<name>A0AAV7R1B3_PLEWA</name>
<comment type="caution">
    <text evidence="2">The sequence shown here is derived from an EMBL/GenBank/DDBJ whole genome shotgun (WGS) entry which is preliminary data.</text>
</comment>
<evidence type="ECO:0000313" key="2">
    <source>
        <dbReference type="EMBL" id="KAJ1145472.1"/>
    </source>
</evidence>
<accession>A0AAV7R1B3</accession>
<proteinExistence type="predicted"/>
<feature type="region of interest" description="Disordered" evidence="1">
    <location>
        <begin position="68"/>
        <end position="96"/>
    </location>
</feature>
<sequence>MDGQEIQISADFSKETSERRRAFLALRPRLRQIEVKYVLFEPAKMWITKNGVSKDFYDPEDLRSFLDGLIPMDTSTPTPPRDPPATSLNALPKASS</sequence>
<evidence type="ECO:0000256" key="1">
    <source>
        <dbReference type="SAM" id="MobiDB-lite"/>
    </source>
</evidence>
<protein>
    <submittedName>
        <fullName evidence="2">Uncharacterized protein</fullName>
    </submittedName>
</protein>
<dbReference type="EMBL" id="JANPWB010000010">
    <property type="protein sequence ID" value="KAJ1145472.1"/>
    <property type="molecule type" value="Genomic_DNA"/>
</dbReference>
<dbReference type="Proteomes" id="UP001066276">
    <property type="component" value="Chromosome 6"/>
</dbReference>
<reference evidence="2" key="1">
    <citation type="journal article" date="2022" name="bioRxiv">
        <title>Sequencing and chromosome-scale assembly of the giantPleurodeles waltlgenome.</title>
        <authorList>
            <person name="Brown T."/>
            <person name="Elewa A."/>
            <person name="Iarovenko S."/>
            <person name="Subramanian E."/>
            <person name="Araus A.J."/>
            <person name="Petzold A."/>
            <person name="Susuki M."/>
            <person name="Suzuki K.-i.T."/>
            <person name="Hayashi T."/>
            <person name="Toyoda A."/>
            <person name="Oliveira C."/>
            <person name="Osipova E."/>
            <person name="Leigh N.D."/>
            <person name="Simon A."/>
            <person name="Yun M.H."/>
        </authorList>
    </citation>
    <scope>NUCLEOTIDE SEQUENCE</scope>
    <source>
        <strain evidence="2">20211129_DDA</strain>
        <tissue evidence="2">Liver</tissue>
    </source>
</reference>
<dbReference type="InterPro" id="IPR042566">
    <property type="entry name" value="L1_C"/>
</dbReference>
<organism evidence="2 3">
    <name type="scientific">Pleurodeles waltl</name>
    <name type="common">Iberian ribbed newt</name>
    <dbReference type="NCBI Taxonomy" id="8319"/>
    <lineage>
        <taxon>Eukaryota</taxon>
        <taxon>Metazoa</taxon>
        <taxon>Chordata</taxon>
        <taxon>Craniata</taxon>
        <taxon>Vertebrata</taxon>
        <taxon>Euteleostomi</taxon>
        <taxon>Amphibia</taxon>
        <taxon>Batrachia</taxon>
        <taxon>Caudata</taxon>
        <taxon>Salamandroidea</taxon>
        <taxon>Salamandridae</taxon>
        <taxon>Pleurodelinae</taxon>
        <taxon>Pleurodeles</taxon>
    </lineage>
</organism>